<keyword evidence="1 6" id="KW-0812">Transmembrane</keyword>
<dbReference type="HAMAP" id="MF_03058">
    <property type="entry name" value="VMA21"/>
    <property type="match status" value="1"/>
</dbReference>
<comment type="similarity">
    <text evidence="6">Belongs to the VMA21 family.</text>
</comment>
<feature type="compositionally biased region" description="Basic and acidic residues" evidence="7">
    <location>
        <begin position="106"/>
        <end position="118"/>
    </location>
</feature>
<name>A0A9Q0CEV8_9POAL</name>
<accession>A0A9Q0CEV8</accession>
<organism evidence="8 9">
    <name type="scientific">Rhynchospora breviuscula</name>
    <dbReference type="NCBI Taxonomy" id="2022672"/>
    <lineage>
        <taxon>Eukaryota</taxon>
        <taxon>Viridiplantae</taxon>
        <taxon>Streptophyta</taxon>
        <taxon>Embryophyta</taxon>
        <taxon>Tracheophyta</taxon>
        <taxon>Spermatophyta</taxon>
        <taxon>Magnoliopsida</taxon>
        <taxon>Liliopsida</taxon>
        <taxon>Poales</taxon>
        <taxon>Cyperaceae</taxon>
        <taxon>Cyperoideae</taxon>
        <taxon>Rhynchosporeae</taxon>
        <taxon>Rhynchospora</taxon>
    </lineage>
</organism>
<evidence type="ECO:0000256" key="1">
    <source>
        <dbReference type="ARBA" id="ARBA00022692"/>
    </source>
</evidence>
<keyword evidence="3 6" id="KW-1133">Transmembrane helix</keyword>
<dbReference type="OrthoDB" id="160405at2759"/>
<sequence length="118" mass="12589">MTGVIKKFFITSMAMWIAPLAVLYGFYYGYIPGASQLSAENKTLISGFIAVISVNLVIGFYICMAMKESQASTAPQPDPNFLAEAKASINQSETAASSSTAAEQTSGKDTDQVKGKME</sequence>
<dbReference type="EMBL" id="JAMQYH010000003">
    <property type="protein sequence ID" value="KAJ1692452.1"/>
    <property type="molecule type" value="Genomic_DNA"/>
</dbReference>
<dbReference type="Proteomes" id="UP001151287">
    <property type="component" value="Unassembled WGS sequence"/>
</dbReference>
<evidence type="ECO:0000256" key="7">
    <source>
        <dbReference type="SAM" id="MobiDB-lite"/>
    </source>
</evidence>
<protein>
    <recommendedName>
        <fullName evidence="6">Vacuolar ATPase assembly integral membrane protein VMA21 homolog</fullName>
    </recommendedName>
</protein>
<dbReference type="GO" id="GO:0005789">
    <property type="term" value="C:endoplasmic reticulum membrane"/>
    <property type="evidence" value="ECO:0007669"/>
    <property type="project" value="UniProtKB-SubCell"/>
</dbReference>
<feature type="compositionally biased region" description="Low complexity" evidence="7">
    <location>
        <begin position="92"/>
        <end position="105"/>
    </location>
</feature>
<evidence type="ECO:0000256" key="2">
    <source>
        <dbReference type="ARBA" id="ARBA00022824"/>
    </source>
</evidence>
<comment type="caution">
    <text evidence="8">The sequence shown here is derived from an EMBL/GenBank/DDBJ whole genome shotgun (WGS) entry which is preliminary data.</text>
</comment>
<dbReference type="PANTHER" id="PTHR31792:SF3">
    <property type="entry name" value="VACUOLAR ATPASE ASSEMBLY INTEGRAL MEMBRANE PROTEIN VMA21"/>
    <property type="match status" value="1"/>
</dbReference>
<comment type="function">
    <text evidence="6">Required for the assembly of the V0 complex of the vacuolar ATPase (V-ATPase) in the endoplasmic reticulum.</text>
</comment>
<gene>
    <name evidence="8" type="ORF">LUZ63_009150</name>
</gene>
<dbReference type="PANTHER" id="PTHR31792">
    <property type="entry name" value="VACUOLAR ATPASE ASSEMBLY INTEGRAL MEMBRANE PROTEIN VMA21"/>
    <property type="match status" value="1"/>
</dbReference>
<reference evidence="8" key="1">
    <citation type="journal article" date="2022" name="Cell">
        <title>Repeat-based holocentromeres influence genome architecture and karyotype evolution.</title>
        <authorList>
            <person name="Hofstatter P.G."/>
            <person name="Thangavel G."/>
            <person name="Lux T."/>
            <person name="Neumann P."/>
            <person name="Vondrak T."/>
            <person name="Novak P."/>
            <person name="Zhang M."/>
            <person name="Costa L."/>
            <person name="Castellani M."/>
            <person name="Scott A."/>
            <person name="Toegelov H."/>
            <person name="Fuchs J."/>
            <person name="Mata-Sucre Y."/>
            <person name="Dias Y."/>
            <person name="Vanzela A.L.L."/>
            <person name="Huettel B."/>
            <person name="Almeida C.C.S."/>
            <person name="Simkova H."/>
            <person name="Souza G."/>
            <person name="Pedrosa-Harand A."/>
            <person name="Macas J."/>
            <person name="Mayer K.F.X."/>
            <person name="Houben A."/>
            <person name="Marques A."/>
        </authorList>
    </citation>
    <scope>NUCLEOTIDE SEQUENCE</scope>
    <source>
        <strain evidence="8">RhyBre1mFocal</strain>
    </source>
</reference>
<keyword evidence="9" id="KW-1185">Reference proteome</keyword>
<comment type="subcellular location">
    <subcellularLocation>
        <location evidence="6">Endoplasmic reticulum membrane</location>
        <topology evidence="6">Multi-pass membrane protein</topology>
    </subcellularLocation>
    <subcellularLocation>
        <location evidence="6">Endoplasmic reticulum-Golgi intermediate compartment membrane</location>
        <topology evidence="6">Multi-pass membrane protein</topology>
    </subcellularLocation>
    <subcellularLocation>
        <location evidence="6">Cytoplasmic vesicle</location>
        <location evidence="6">COPII-coated vesicle membrane</location>
        <topology evidence="6">Multi-pass membrane protein</topology>
    </subcellularLocation>
</comment>
<keyword evidence="5 6" id="KW-0968">Cytoplasmic vesicle</keyword>
<evidence type="ECO:0000256" key="3">
    <source>
        <dbReference type="ARBA" id="ARBA00022989"/>
    </source>
</evidence>
<dbReference type="Pfam" id="PF09446">
    <property type="entry name" value="VMA21"/>
    <property type="match status" value="1"/>
</dbReference>
<feature type="transmembrane region" description="Helical" evidence="6">
    <location>
        <begin position="12"/>
        <end position="31"/>
    </location>
</feature>
<dbReference type="AlphaFoldDB" id="A0A9Q0CEV8"/>
<keyword evidence="4 6" id="KW-0472">Membrane</keyword>
<dbReference type="GO" id="GO:0070072">
    <property type="term" value="P:vacuolar proton-transporting V-type ATPase complex assembly"/>
    <property type="evidence" value="ECO:0007669"/>
    <property type="project" value="UniProtKB-UniRule"/>
</dbReference>
<evidence type="ECO:0000313" key="9">
    <source>
        <dbReference type="Proteomes" id="UP001151287"/>
    </source>
</evidence>
<dbReference type="GO" id="GO:0012507">
    <property type="term" value="C:ER to Golgi transport vesicle membrane"/>
    <property type="evidence" value="ECO:0007669"/>
    <property type="project" value="UniProtKB-SubCell"/>
</dbReference>
<feature type="region of interest" description="Disordered" evidence="7">
    <location>
        <begin position="92"/>
        <end position="118"/>
    </location>
</feature>
<evidence type="ECO:0000313" key="8">
    <source>
        <dbReference type="EMBL" id="KAJ1692452.1"/>
    </source>
</evidence>
<evidence type="ECO:0000256" key="4">
    <source>
        <dbReference type="ARBA" id="ARBA00023136"/>
    </source>
</evidence>
<proteinExistence type="inferred from homology"/>
<dbReference type="GO" id="GO:0033116">
    <property type="term" value="C:endoplasmic reticulum-Golgi intermediate compartment membrane"/>
    <property type="evidence" value="ECO:0007669"/>
    <property type="project" value="UniProtKB-SubCell"/>
</dbReference>
<evidence type="ECO:0000256" key="5">
    <source>
        <dbReference type="ARBA" id="ARBA00023329"/>
    </source>
</evidence>
<keyword evidence="2 6" id="KW-0256">Endoplasmic reticulum</keyword>
<dbReference type="InterPro" id="IPR019013">
    <property type="entry name" value="Vma21"/>
</dbReference>
<evidence type="ECO:0000256" key="6">
    <source>
        <dbReference type="HAMAP-Rule" id="MF_03058"/>
    </source>
</evidence>
<feature type="transmembrane region" description="Helical" evidence="6">
    <location>
        <begin position="43"/>
        <end position="63"/>
    </location>
</feature>